<dbReference type="Gene3D" id="3.30.565.10">
    <property type="entry name" value="Histidine kinase-like ATPase, C-terminal domain"/>
    <property type="match status" value="1"/>
</dbReference>
<evidence type="ECO:0000256" key="11">
    <source>
        <dbReference type="ARBA" id="ARBA00023026"/>
    </source>
</evidence>
<comment type="caution">
    <text evidence="14">The sequence shown here is derived from an EMBL/GenBank/DDBJ whole genome shotgun (WGS) entry which is preliminary data.</text>
</comment>
<name>A0A6I4J1M4_9SPHN</name>
<dbReference type="InterPro" id="IPR011102">
    <property type="entry name" value="Sig_transdc_His_kinase_HWE"/>
</dbReference>
<evidence type="ECO:0000256" key="5">
    <source>
        <dbReference type="ARBA" id="ARBA00022643"/>
    </source>
</evidence>
<dbReference type="EMBL" id="WQMS01000013">
    <property type="protein sequence ID" value="MVO78509.1"/>
    <property type="molecule type" value="Genomic_DNA"/>
</dbReference>
<dbReference type="InterPro" id="IPR013767">
    <property type="entry name" value="PAS_fold"/>
</dbReference>
<dbReference type="SUPFAM" id="SSF55785">
    <property type="entry name" value="PYP-like sensor domain (PAS domain)"/>
    <property type="match status" value="1"/>
</dbReference>
<dbReference type="Pfam" id="PF00989">
    <property type="entry name" value="PAS"/>
    <property type="match status" value="1"/>
</dbReference>
<evidence type="ECO:0000313" key="14">
    <source>
        <dbReference type="EMBL" id="MVO78509.1"/>
    </source>
</evidence>
<evidence type="ECO:0000259" key="13">
    <source>
        <dbReference type="PROSITE" id="PS50113"/>
    </source>
</evidence>
<dbReference type="InterPro" id="IPR035965">
    <property type="entry name" value="PAS-like_dom_sf"/>
</dbReference>
<gene>
    <name evidence="14" type="ORF">GON01_11265</name>
</gene>
<dbReference type="CDD" id="cd00130">
    <property type="entry name" value="PAS"/>
    <property type="match status" value="1"/>
</dbReference>
<evidence type="ECO:0000256" key="9">
    <source>
        <dbReference type="ARBA" id="ARBA00022777"/>
    </source>
</evidence>
<evidence type="ECO:0000256" key="6">
    <source>
        <dbReference type="ARBA" id="ARBA00022679"/>
    </source>
</evidence>
<evidence type="ECO:0000256" key="2">
    <source>
        <dbReference type="ARBA" id="ARBA00012438"/>
    </source>
</evidence>
<keyword evidence="15" id="KW-1185">Reference proteome</keyword>
<dbReference type="PANTHER" id="PTHR41523">
    <property type="entry name" value="TWO-COMPONENT SYSTEM SENSOR PROTEIN"/>
    <property type="match status" value="1"/>
</dbReference>
<dbReference type="Gene3D" id="3.30.450.20">
    <property type="entry name" value="PAS domain"/>
    <property type="match status" value="1"/>
</dbReference>
<dbReference type="PROSITE" id="PS50112">
    <property type="entry name" value="PAS"/>
    <property type="match status" value="1"/>
</dbReference>
<evidence type="ECO:0000256" key="4">
    <source>
        <dbReference type="ARBA" id="ARBA00022630"/>
    </source>
</evidence>
<dbReference type="InterPro" id="IPR003018">
    <property type="entry name" value="GAF"/>
</dbReference>
<reference evidence="14 15" key="1">
    <citation type="submission" date="2019-12" db="EMBL/GenBank/DDBJ databases">
        <authorList>
            <person name="Huq M.A."/>
        </authorList>
    </citation>
    <scope>NUCLEOTIDE SEQUENCE [LARGE SCALE GENOMIC DNA]</scope>
    <source>
        <strain evidence="14 15">MAH-20</strain>
    </source>
</reference>
<dbReference type="SMART" id="SM00091">
    <property type="entry name" value="PAS"/>
    <property type="match status" value="1"/>
</dbReference>
<keyword evidence="9" id="KW-0418">Kinase</keyword>
<dbReference type="SMART" id="SM00911">
    <property type="entry name" value="HWE_HK"/>
    <property type="match status" value="1"/>
</dbReference>
<dbReference type="InterPro" id="IPR029016">
    <property type="entry name" value="GAF-like_dom_sf"/>
</dbReference>
<dbReference type="Pfam" id="PF07536">
    <property type="entry name" value="HWE_HK"/>
    <property type="match status" value="1"/>
</dbReference>
<keyword evidence="6" id="KW-0808">Transferase</keyword>
<dbReference type="Pfam" id="PF13185">
    <property type="entry name" value="GAF_2"/>
    <property type="match status" value="1"/>
</dbReference>
<dbReference type="InterPro" id="IPR000014">
    <property type="entry name" value="PAS"/>
</dbReference>
<evidence type="ECO:0000256" key="3">
    <source>
        <dbReference type="ARBA" id="ARBA00022553"/>
    </source>
</evidence>
<comment type="catalytic activity">
    <reaction evidence="1">
        <text>ATP + protein L-histidine = ADP + protein N-phospho-L-histidine.</text>
        <dbReference type="EC" id="2.7.13.3"/>
    </reaction>
</comment>
<keyword evidence="3" id="KW-0597">Phosphoprotein</keyword>
<evidence type="ECO:0000256" key="8">
    <source>
        <dbReference type="ARBA" id="ARBA00022741"/>
    </source>
</evidence>
<dbReference type="SMART" id="SM00065">
    <property type="entry name" value="GAF"/>
    <property type="match status" value="1"/>
</dbReference>
<dbReference type="SUPFAM" id="SSF55781">
    <property type="entry name" value="GAF domain-like"/>
    <property type="match status" value="1"/>
</dbReference>
<evidence type="ECO:0000259" key="12">
    <source>
        <dbReference type="PROSITE" id="PS50112"/>
    </source>
</evidence>
<dbReference type="GO" id="GO:0005524">
    <property type="term" value="F:ATP binding"/>
    <property type="evidence" value="ECO:0007669"/>
    <property type="project" value="UniProtKB-KW"/>
</dbReference>
<dbReference type="Proteomes" id="UP000441389">
    <property type="component" value="Unassembled WGS sequence"/>
</dbReference>
<keyword evidence="4" id="KW-0285">Flavoprotein</keyword>
<dbReference type="NCBIfam" id="TIGR00229">
    <property type="entry name" value="sensory_box"/>
    <property type="match status" value="1"/>
</dbReference>
<dbReference type="InterPro" id="IPR036890">
    <property type="entry name" value="HATPase_C_sf"/>
</dbReference>
<keyword evidence="11" id="KW-0843">Virulence</keyword>
<protein>
    <recommendedName>
        <fullName evidence="2">histidine kinase</fullName>
        <ecNumber evidence="2">2.7.13.3</ecNumber>
    </recommendedName>
</protein>
<organism evidence="14 15">
    <name type="scientific">Sphingomonas horti</name>
    <dbReference type="NCBI Taxonomy" id="2682842"/>
    <lineage>
        <taxon>Bacteria</taxon>
        <taxon>Pseudomonadati</taxon>
        <taxon>Pseudomonadota</taxon>
        <taxon>Alphaproteobacteria</taxon>
        <taxon>Sphingomonadales</taxon>
        <taxon>Sphingomonadaceae</taxon>
        <taxon>Sphingomonas</taxon>
    </lineage>
</organism>
<dbReference type="SUPFAM" id="SSF55874">
    <property type="entry name" value="ATPase domain of HSP90 chaperone/DNA topoisomerase II/histidine kinase"/>
    <property type="match status" value="1"/>
</dbReference>
<evidence type="ECO:0000256" key="1">
    <source>
        <dbReference type="ARBA" id="ARBA00000085"/>
    </source>
</evidence>
<sequence>MAHALPHDLPMLKSLQPVLETALDAVIVLYPDGRVAAWNRVAEQVFGWNEQEVLGRPLAELIIPPQHRDAHRRGIARFNRTAKASILDRRIEITAINRAGHEFPIELSITTAKFEGDDIFVGFLRDITTRRMAEALLQRQAREAQLLFEVTSLAAATHSFEDALRACLQAICDLTGWPLGHALLLAGQELVSTTVWHDETDGAADRLREATEQIRFTAGVGLPGMVLDAEDPIWIADADQDPHFPRKGLGLGAAFGFPIKSEGRIIAVLEFFTYDHVRPDEDLMLIVRALGDQVGRVLERKRTEELQRLLAHELNHRVKNMLSIVQSVAAQTFKDAAAPGALRAFDGRLAALASAHDVLIARNWESASLHELIRKAGLGCGADRDRVRADGPDLRLDARTAVALSLAFHELCTNAVKYGALSNGGGRVDIEWSVHDGAGPRLRLVWREQGGPPVAPPATRGFGSRMIERALAAELGGKVELQFLPEGLRCLIEASLPGD</sequence>
<keyword evidence="10" id="KW-0067">ATP-binding</keyword>
<dbReference type="PANTHER" id="PTHR41523:SF8">
    <property type="entry name" value="ETHYLENE RESPONSE SENSOR PROTEIN"/>
    <property type="match status" value="1"/>
</dbReference>
<feature type="domain" description="PAC" evidence="13">
    <location>
        <begin position="89"/>
        <end position="139"/>
    </location>
</feature>
<dbReference type="PROSITE" id="PS50113">
    <property type="entry name" value="PAC"/>
    <property type="match status" value="1"/>
</dbReference>
<dbReference type="Gene3D" id="3.30.450.40">
    <property type="match status" value="1"/>
</dbReference>
<accession>A0A6I4J1M4</accession>
<evidence type="ECO:0000256" key="7">
    <source>
        <dbReference type="ARBA" id="ARBA00022737"/>
    </source>
</evidence>
<dbReference type="InterPro" id="IPR000700">
    <property type="entry name" value="PAS-assoc_C"/>
</dbReference>
<dbReference type="AlphaFoldDB" id="A0A6I4J1M4"/>
<evidence type="ECO:0000256" key="10">
    <source>
        <dbReference type="ARBA" id="ARBA00022840"/>
    </source>
</evidence>
<keyword evidence="5" id="KW-0288">FMN</keyword>
<evidence type="ECO:0000313" key="15">
    <source>
        <dbReference type="Proteomes" id="UP000441389"/>
    </source>
</evidence>
<keyword evidence="7" id="KW-0677">Repeat</keyword>
<dbReference type="GO" id="GO:0006355">
    <property type="term" value="P:regulation of DNA-templated transcription"/>
    <property type="evidence" value="ECO:0007669"/>
    <property type="project" value="InterPro"/>
</dbReference>
<proteinExistence type="predicted"/>
<dbReference type="GO" id="GO:0004673">
    <property type="term" value="F:protein histidine kinase activity"/>
    <property type="evidence" value="ECO:0007669"/>
    <property type="project" value="UniProtKB-EC"/>
</dbReference>
<dbReference type="EC" id="2.7.13.3" evidence="2"/>
<dbReference type="RefSeq" id="WP_198159843.1">
    <property type="nucleotide sequence ID" value="NZ_WQMS01000013.1"/>
</dbReference>
<keyword evidence="8" id="KW-0547">Nucleotide-binding</keyword>
<feature type="domain" description="PAS" evidence="12">
    <location>
        <begin position="11"/>
        <end position="85"/>
    </location>
</feature>